<evidence type="ECO:0000313" key="2">
    <source>
        <dbReference type="EMBL" id="SHK89175.1"/>
    </source>
</evidence>
<dbReference type="AlphaFoldDB" id="A0A1M6W6R3"/>
<dbReference type="EMBL" id="FRBN01000002">
    <property type="protein sequence ID" value="SHK89175.1"/>
    <property type="molecule type" value="Genomic_DNA"/>
</dbReference>
<protein>
    <recommendedName>
        <fullName evidence="4">Dihydroorotate dehydrogenase</fullName>
    </recommendedName>
</protein>
<gene>
    <name evidence="2" type="ORF">SAMN05444414_102138</name>
</gene>
<evidence type="ECO:0000256" key="1">
    <source>
        <dbReference type="SAM" id="Phobius"/>
    </source>
</evidence>
<accession>A0A1M6W6R3</accession>
<feature type="transmembrane region" description="Helical" evidence="1">
    <location>
        <begin position="62"/>
        <end position="87"/>
    </location>
</feature>
<proteinExistence type="predicted"/>
<keyword evidence="1" id="KW-1133">Transmembrane helix</keyword>
<sequence length="119" mass="12561">MAMSDKDDMPGLEVFFDAARRHGAEPSVALLARIDEDAQAVQALARRPAPHPTRRSTLSTRLYRLLGGWPAVTGLATAAMAGVWLGISLPEGILDGAGESAYLIDVAPELAFDLAGGEF</sequence>
<evidence type="ECO:0000313" key="3">
    <source>
        <dbReference type="Proteomes" id="UP000184191"/>
    </source>
</evidence>
<name>A0A1M6W6R3_9RHOB</name>
<keyword evidence="1" id="KW-0812">Transmembrane</keyword>
<reference evidence="3" key="1">
    <citation type="submission" date="2016-11" db="EMBL/GenBank/DDBJ databases">
        <authorList>
            <person name="Varghese N."/>
            <person name="Submissions S."/>
        </authorList>
    </citation>
    <scope>NUCLEOTIDE SEQUENCE [LARGE SCALE GENOMIC DNA]</scope>
    <source>
        <strain evidence="3">DSM 29327</strain>
    </source>
</reference>
<dbReference type="Proteomes" id="UP000184191">
    <property type="component" value="Unassembled WGS sequence"/>
</dbReference>
<keyword evidence="1" id="KW-0472">Membrane</keyword>
<dbReference type="STRING" id="1054996.SAMN05444414_102138"/>
<organism evidence="2 3">
    <name type="scientific">Roseovarius marisflavi</name>
    <dbReference type="NCBI Taxonomy" id="1054996"/>
    <lineage>
        <taxon>Bacteria</taxon>
        <taxon>Pseudomonadati</taxon>
        <taxon>Pseudomonadota</taxon>
        <taxon>Alphaproteobacteria</taxon>
        <taxon>Rhodobacterales</taxon>
        <taxon>Roseobacteraceae</taxon>
        <taxon>Roseovarius</taxon>
    </lineage>
</organism>
<keyword evidence="3" id="KW-1185">Reference proteome</keyword>
<evidence type="ECO:0008006" key="4">
    <source>
        <dbReference type="Google" id="ProtNLM"/>
    </source>
</evidence>